<keyword evidence="2" id="KW-1185">Reference proteome</keyword>
<gene>
    <name evidence="1" type="ordered locus">Achl_4115</name>
</gene>
<keyword evidence="1" id="KW-0614">Plasmid</keyword>
<dbReference type="HOGENOM" id="CLU_2036837_0_0_11"/>
<dbReference type="RefSeq" id="WP_012623083.1">
    <property type="nucleotide sequence ID" value="NC_011879.1"/>
</dbReference>
<sequence>MTTKHLWEIEHPYRCEYGNFYERGLHSRYESWAEFSRPVEYDRSGPRLKQTGTLLYSGDPDMNCLFRWDWDALHLTDPDLFPEEHHRLSLFFIMQGKPYNQSVEVKVTEEDEPAVRAWLAERADTMRAMWEPLLG</sequence>
<geneLocation type="plasmid" evidence="1 2">
    <name>pACHL01</name>
</geneLocation>
<organism evidence="1 2">
    <name type="scientific">Pseudarthrobacter chlorophenolicus (strain ATCC 700700 / DSM 12829 / CIP 107037 / JCM 12360 / KCTC 9906 / NCIMB 13794 / A6)</name>
    <name type="common">Arthrobacter chlorophenolicus</name>
    <dbReference type="NCBI Taxonomy" id="452863"/>
    <lineage>
        <taxon>Bacteria</taxon>
        <taxon>Bacillati</taxon>
        <taxon>Actinomycetota</taxon>
        <taxon>Actinomycetes</taxon>
        <taxon>Micrococcales</taxon>
        <taxon>Micrococcaceae</taxon>
        <taxon>Pseudarthrobacter</taxon>
    </lineage>
</organism>
<dbReference type="AlphaFoldDB" id="B8HI19"/>
<evidence type="ECO:0000313" key="2">
    <source>
        <dbReference type="Proteomes" id="UP000002505"/>
    </source>
</evidence>
<protein>
    <submittedName>
        <fullName evidence="1">Uncharacterized protein</fullName>
    </submittedName>
</protein>
<dbReference type="Proteomes" id="UP000002505">
    <property type="component" value="Plasmid pACHL01"/>
</dbReference>
<dbReference type="OrthoDB" id="9255839at2"/>
<evidence type="ECO:0000313" key="1">
    <source>
        <dbReference type="EMBL" id="ACL42066.1"/>
    </source>
</evidence>
<accession>B8HI19</accession>
<dbReference type="EMBL" id="CP001342">
    <property type="protein sequence ID" value="ACL42066.1"/>
    <property type="molecule type" value="Genomic_DNA"/>
</dbReference>
<dbReference type="KEGG" id="ach:Achl_4115"/>
<reference evidence="1" key="1">
    <citation type="submission" date="2009-01" db="EMBL/GenBank/DDBJ databases">
        <title>Complete sequence of plasmid1 of Arthrobacter chlorophenolicus A6.</title>
        <authorList>
            <consortium name="US DOE Joint Genome Institute"/>
            <person name="Lucas S."/>
            <person name="Copeland A."/>
            <person name="Lapidus A."/>
            <person name="Glavina del Rio T."/>
            <person name="Tice H."/>
            <person name="Bruce D."/>
            <person name="Goodwin L."/>
            <person name="Pitluck S."/>
            <person name="Goltsman E."/>
            <person name="Clum A."/>
            <person name="Larimer F."/>
            <person name="Land M."/>
            <person name="Hauser L."/>
            <person name="Kyrpides N."/>
            <person name="Mikhailova N."/>
            <person name="Jansson J."/>
            <person name="Richardson P."/>
        </authorList>
    </citation>
    <scope>NUCLEOTIDE SEQUENCE [LARGE SCALE GENOMIC DNA]</scope>
    <source>
        <strain evidence="1">A6</strain>
        <plasmid evidence="1">pACHL01</plasmid>
    </source>
</reference>
<name>B8HI19_PSECP</name>
<proteinExistence type="predicted"/>